<feature type="compositionally biased region" description="Basic and acidic residues" evidence="1">
    <location>
        <begin position="1231"/>
        <end position="1244"/>
    </location>
</feature>
<dbReference type="EMBL" id="KV875105">
    <property type="protein sequence ID" value="OIW23783.1"/>
    <property type="molecule type" value="Genomic_DNA"/>
</dbReference>
<feature type="region of interest" description="Disordered" evidence="1">
    <location>
        <begin position="787"/>
        <end position="806"/>
    </location>
</feature>
<feature type="compositionally biased region" description="Polar residues" evidence="1">
    <location>
        <begin position="297"/>
        <end position="311"/>
    </location>
</feature>
<feature type="compositionally biased region" description="Basic and acidic residues" evidence="1">
    <location>
        <begin position="1200"/>
        <end position="1213"/>
    </location>
</feature>
<reference evidence="2 3" key="1">
    <citation type="submission" date="2016-10" db="EMBL/GenBank/DDBJ databases">
        <title>Draft genome sequence of Coniochaeta ligniaria NRRL30616, a lignocellulolytic fungus for bioabatement of inhibitors in plant biomass hydrolysates.</title>
        <authorList>
            <consortium name="DOE Joint Genome Institute"/>
            <person name="Jimenez D.J."/>
            <person name="Hector R.E."/>
            <person name="Riley R."/>
            <person name="Sun H."/>
            <person name="Grigoriev I.V."/>
            <person name="Van Elsas J.D."/>
            <person name="Nichols N.N."/>
        </authorList>
    </citation>
    <scope>NUCLEOTIDE SEQUENCE [LARGE SCALE GENOMIC DNA]</scope>
    <source>
        <strain evidence="2 3">NRRL 30616</strain>
    </source>
</reference>
<feature type="compositionally biased region" description="Basic and acidic residues" evidence="1">
    <location>
        <begin position="563"/>
        <end position="576"/>
    </location>
</feature>
<feature type="compositionally biased region" description="Low complexity" evidence="1">
    <location>
        <begin position="1026"/>
        <end position="1039"/>
    </location>
</feature>
<dbReference type="Proteomes" id="UP000182658">
    <property type="component" value="Unassembled WGS sequence"/>
</dbReference>
<dbReference type="STRING" id="1408157.A0A1J7I823"/>
<feature type="compositionally biased region" description="Low complexity" evidence="1">
    <location>
        <begin position="1181"/>
        <end position="1198"/>
    </location>
</feature>
<protein>
    <submittedName>
        <fullName evidence="2">Uncharacterized protein</fullName>
    </submittedName>
</protein>
<feature type="compositionally biased region" description="Polar residues" evidence="1">
    <location>
        <begin position="348"/>
        <end position="359"/>
    </location>
</feature>
<feature type="compositionally biased region" description="Basic and acidic residues" evidence="1">
    <location>
        <begin position="148"/>
        <end position="159"/>
    </location>
</feature>
<evidence type="ECO:0000313" key="3">
    <source>
        <dbReference type="Proteomes" id="UP000182658"/>
    </source>
</evidence>
<feature type="compositionally biased region" description="Low complexity" evidence="1">
    <location>
        <begin position="1140"/>
        <end position="1153"/>
    </location>
</feature>
<dbReference type="InParanoid" id="A0A1J7I823"/>
<gene>
    <name evidence="2" type="ORF">CONLIGDRAFT_637020</name>
</gene>
<organism evidence="2 3">
    <name type="scientific">Coniochaeta ligniaria NRRL 30616</name>
    <dbReference type="NCBI Taxonomy" id="1408157"/>
    <lineage>
        <taxon>Eukaryota</taxon>
        <taxon>Fungi</taxon>
        <taxon>Dikarya</taxon>
        <taxon>Ascomycota</taxon>
        <taxon>Pezizomycotina</taxon>
        <taxon>Sordariomycetes</taxon>
        <taxon>Sordariomycetidae</taxon>
        <taxon>Coniochaetales</taxon>
        <taxon>Coniochaetaceae</taxon>
        <taxon>Coniochaeta</taxon>
    </lineage>
</organism>
<feature type="region of interest" description="Disordered" evidence="1">
    <location>
        <begin position="821"/>
        <end position="1271"/>
    </location>
</feature>
<feature type="compositionally biased region" description="Basic residues" evidence="1">
    <location>
        <begin position="577"/>
        <end position="595"/>
    </location>
</feature>
<feature type="compositionally biased region" description="Polar residues" evidence="1">
    <location>
        <begin position="941"/>
        <end position="950"/>
    </location>
</feature>
<feature type="compositionally biased region" description="Basic and acidic residues" evidence="1">
    <location>
        <begin position="837"/>
        <end position="848"/>
    </location>
</feature>
<feature type="compositionally biased region" description="Basic and acidic residues" evidence="1">
    <location>
        <begin position="982"/>
        <end position="992"/>
    </location>
</feature>
<feature type="region of interest" description="Disordered" evidence="1">
    <location>
        <begin position="1"/>
        <end position="448"/>
    </location>
</feature>
<proteinExistence type="predicted"/>
<feature type="compositionally biased region" description="Basic residues" evidence="1">
    <location>
        <begin position="1"/>
        <end position="16"/>
    </location>
</feature>
<feature type="compositionally biased region" description="Acidic residues" evidence="1">
    <location>
        <begin position="644"/>
        <end position="674"/>
    </location>
</feature>
<feature type="compositionally biased region" description="Pro residues" evidence="1">
    <location>
        <begin position="499"/>
        <end position="510"/>
    </location>
</feature>
<accession>A0A1J7I823</accession>
<feature type="compositionally biased region" description="Polar residues" evidence="1">
    <location>
        <begin position="381"/>
        <end position="390"/>
    </location>
</feature>
<feature type="compositionally biased region" description="Pro residues" evidence="1">
    <location>
        <begin position="1169"/>
        <end position="1180"/>
    </location>
</feature>
<feature type="region of interest" description="Disordered" evidence="1">
    <location>
        <begin position="559"/>
        <end position="685"/>
    </location>
</feature>
<sequence length="1293" mass="140802">MDRGRGRGRASNKARRSQFSPNSHSHSHIDHSDSSSFTFSTPTPPPPRHLSPQHPSPNSSSFHTMEPAANNLTPRSERPARSSSLHHSFSFEAANGPASAGYSTRKRTRVFAMGYDGAADDVATEKGGHTLRKRSRVDYTQEVVDDDLLAKESKPDANKKPTPAASAPGRKRRATQDLSGDETDNVSVTQKRRRLDKEPTGPRSTTTRRKTSSKQPSSGVQPSVEHPSSDNEVQDTILVGGAIQGDDADLESSSDDKNETSHGDSPQPPTLAVNGHDLQQTVAEAREVQKPAVKAEQSPTLGSENQISTDAQLVPETPLSPLNSELIESLGWYKKSPAATEDNDGNAEAQQPAHSTKSGTNDHGDPVTESTGPDELPGLEQQPQQISPRPQTEHIADLASLDSSTTKEGEEQALIAKNAGDQEPEPPISTTPVESLEPQVPQPKRLPKLDEIYKSALKQKYHGPLAPYEDEDVVLPASWTEQVHPQETSENGISTPAPTITPRPTPPPKDPAYIADSWDATKPLITKQFFALYREDASRRRSNGQSRISLMEFRSACARHRKEALEKPKPEPEVPKKAAKSKGKAKGKGKGKRARTPASSVEADSPAVPDVQLPQIVAAPVDETPRASPAPESQPVTAAPSPEPEAEPEVEDQQDNDQDVDAEVIDTEDGDGPIEPETVTKHPKKQYLFKKLPDLTPFEEALNDPEEADDDTLYSTLDSSARTLKAWQDEYLHLKKITDDEDNAKRRAQNDKAIENWDLRQKLDDIPAWRRTFDDIVQKIPAPFDVKGVRAPKPYVDDPDQEHQRQEDKIMAQAYGFDLKNDKASIGKQDPIAQRFETSENRLRDRRQTQKAADAAEDGVILEGKRARKPRVLEEQTAPVSRATTPVPVPRQRQRRTAATAAAEDPQPEVAEAMPEPVARKRAPRVKSKASSWEDAPQPDVGQNNINEQFLSDKPKLTRKRIRTTAPHPLATTTYAEPEEQAVVKEEPEPPAKRQRKTKEAASNGPEIPAGSFYSQTATEETGRPSTSSSSGTANTAATVESSYSLRDKRKRNFAAENDPIAETRPKRAKPNPVVSEEKSQEPAKRKRVRQRKKAPAADEKSLPPTPLLPLSAAASPAPAPGMMMHTFSAHPDPIPAAAPAPAKKPLLKIKLINGHSGHNTASPATTAPLPPAAPSPALTPTPADQASANPGSSNGSAEPPEKPYSEMSKSEKMSYSMRRRWAAGEMQGAVEKRKNTLARKAEAKATAPPPDLTPKPLQPAAGPSGHPIVNSQPQLVFQEQYMPPPGPPPQMM</sequence>
<evidence type="ECO:0000313" key="2">
    <source>
        <dbReference type="EMBL" id="OIW23783.1"/>
    </source>
</evidence>
<dbReference type="OrthoDB" id="4115400at2759"/>
<evidence type="ECO:0000256" key="1">
    <source>
        <dbReference type="SAM" id="MobiDB-lite"/>
    </source>
</evidence>
<feature type="compositionally biased region" description="Polar residues" evidence="1">
    <location>
        <begin position="481"/>
        <end position="494"/>
    </location>
</feature>
<feature type="compositionally biased region" description="Basic residues" evidence="1">
    <location>
        <begin position="1085"/>
        <end position="1095"/>
    </location>
</feature>
<feature type="compositionally biased region" description="Pro residues" evidence="1">
    <location>
        <begin position="1248"/>
        <end position="1258"/>
    </location>
</feature>
<feature type="region of interest" description="Disordered" evidence="1">
    <location>
        <begin position="481"/>
        <end position="515"/>
    </location>
</feature>
<name>A0A1J7I823_9PEZI</name>
<keyword evidence="3" id="KW-1185">Reference proteome</keyword>